<dbReference type="InterPro" id="IPR013656">
    <property type="entry name" value="PAS_4"/>
</dbReference>
<reference evidence="10 11" key="1">
    <citation type="submission" date="2018-06" db="EMBL/GenBank/DDBJ databases">
        <title>Halonotius sp. F13-13 a new haloarchaeeon isolated from a solar saltern from Isla Cristina, Huelva, Spain.</title>
        <authorList>
            <person name="Duran-Viseras A."/>
            <person name="Sanchez-Porro C."/>
            <person name="Ventosa A."/>
        </authorList>
    </citation>
    <scope>NUCLEOTIDE SEQUENCE [LARGE SCALE GENOMIC DNA]</scope>
    <source>
        <strain evidence="10 11">CECT 7525</strain>
    </source>
</reference>
<dbReference type="InterPro" id="IPR001610">
    <property type="entry name" value="PAC"/>
</dbReference>
<feature type="domain" description="PAC" evidence="9">
    <location>
        <begin position="726"/>
        <end position="780"/>
    </location>
</feature>
<dbReference type="SUPFAM" id="SSF55874">
    <property type="entry name" value="ATPase domain of HSP90 chaperone/DNA topoisomerase II/histidine kinase"/>
    <property type="match status" value="1"/>
</dbReference>
<feature type="coiled-coil region" evidence="6">
    <location>
        <begin position="764"/>
        <end position="791"/>
    </location>
</feature>
<protein>
    <recommendedName>
        <fullName evidence="2">histidine kinase</fullName>
        <ecNumber evidence="2">2.7.13.3</ecNumber>
    </recommendedName>
</protein>
<dbReference type="Proteomes" id="UP000281564">
    <property type="component" value="Unassembled WGS sequence"/>
</dbReference>
<dbReference type="InterPro" id="IPR013655">
    <property type="entry name" value="PAS_fold_3"/>
</dbReference>
<dbReference type="SMART" id="SM00387">
    <property type="entry name" value="HATPase_c"/>
    <property type="match status" value="1"/>
</dbReference>
<keyword evidence="11" id="KW-1185">Reference proteome</keyword>
<name>A0A3A6Q8M6_9EURY</name>
<gene>
    <name evidence="10" type="ORF">DP106_12855</name>
</gene>
<dbReference type="SMART" id="SM00091">
    <property type="entry name" value="PAS"/>
    <property type="match status" value="6"/>
</dbReference>
<proteinExistence type="predicted"/>
<dbReference type="PROSITE" id="PS50109">
    <property type="entry name" value="HIS_KIN"/>
    <property type="match status" value="1"/>
</dbReference>
<dbReference type="SUPFAM" id="SSF55785">
    <property type="entry name" value="PYP-like sensor domain (PAS domain)"/>
    <property type="match status" value="5"/>
</dbReference>
<dbReference type="InterPro" id="IPR003594">
    <property type="entry name" value="HATPase_dom"/>
</dbReference>
<dbReference type="GO" id="GO:0000155">
    <property type="term" value="F:phosphorelay sensor kinase activity"/>
    <property type="evidence" value="ECO:0007669"/>
    <property type="project" value="InterPro"/>
</dbReference>
<dbReference type="Pfam" id="PF13426">
    <property type="entry name" value="PAS_9"/>
    <property type="match status" value="2"/>
</dbReference>
<dbReference type="GO" id="GO:0006355">
    <property type="term" value="P:regulation of DNA-templated transcription"/>
    <property type="evidence" value="ECO:0007669"/>
    <property type="project" value="InterPro"/>
</dbReference>
<dbReference type="InterPro" id="IPR000700">
    <property type="entry name" value="PAS-assoc_C"/>
</dbReference>
<dbReference type="AlphaFoldDB" id="A0A3A6Q8M6"/>
<feature type="domain" description="PAC" evidence="9">
    <location>
        <begin position="222"/>
        <end position="275"/>
    </location>
</feature>
<dbReference type="InterPro" id="IPR035965">
    <property type="entry name" value="PAS-like_dom_sf"/>
</dbReference>
<dbReference type="NCBIfam" id="TIGR00229">
    <property type="entry name" value="sensory_box"/>
    <property type="match status" value="5"/>
</dbReference>
<dbReference type="SUPFAM" id="SSF47384">
    <property type="entry name" value="Homodimeric domain of signal transducing histidine kinase"/>
    <property type="match status" value="1"/>
</dbReference>
<evidence type="ECO:0000259" key="7">
    <source>
        <dbReference type="PROSITE" id="PS50109"/>
    </source>
</evidence>
<evidence type="ECO:0000259" key="8">
    <source>
        <dbReference type="PROSITE" id="PS50112"/>
    </source>
</evidence>
<evidence type="ECO:0000256" key="1">
    <source>
        <dbReference type="ARBA" id="ARBA00000085"/>
    </source>
</evidence>
<dbReference type="InterPro" id="IPR036890">
    <property type="entry name" value="HATPase_C_sf"/>
</dbReference>
<accession>A0A3A6Q8M6</accession>
<feature type="domain" description="PAS" evidence="8">
    <location>
        <begin position="655"/>
        <end position="700"/>
    </location>
</feature>
<comment type="caution">
    <text evidence="10">The sequence shown here is derived from an EMBL/GenBank/DDBJ whole genome shotgun (WGS) entry which is preliminary data.</text>
</comment>
<dbReference type="Pfam" id="PF08447">
    <property type="entry name" value="PAS_3"/>
    <property type="match status" value="2"/>
</dbReference>
<dbReference type="PROSITE" id="PS50113">
    <property type="entry name" value="PAC"/>
    <property type="match status" value="3"/>
</dbReference>
<evidence type="ECO:0000256" key="4">
    <source>
        <dbReference type="ARBA" id="ARBA00022679"/>
    </source>
</evidence>
<evidence type="ECO:0000256" key="5">
    <source>
        <dbReference type="ARBA" id="ARBA00022777"/>
    </source>
</evidence>
<evidence type="ECO:0000313" key="11">
    <source>
        <dbReference type="Proteomes" id="UP000281564"/>
    </source>
</evidence>
<keyword evidence="3" id="KW-0597">Phosphoprotein</keyword>
<sequence length="1015" mass="114379">MISKNTETDYSGVYNAVCSSISEPLCVFTVKRSDTGPTFVFEHNNTIHSEQTGVERDNHGGQPLNDLLDAEDAAALRHSLEDCLDHAEPVERTETINWPKVTVSWKTTYTPVVQDGTVEKIVATSQEVSESPPPDSQQSNQEVAQLTERLKLAVEGAGIGIWDWDMTTDQVEYNEQWASMLGYSLDDIEPHLSAWESRTHPDDAERIKTALENHEQQATEYYDTEHRMKTASGDWKWIRDIGTIVERDADGDPIRAVGIHIDIDQQKTAQQALEAEREMFKQGPAVVFRWGDDAGWPIEYVSDNVKDTFGYTPAELQPTEFVSLVHDEDVQQVKESFGRERKTDTELVTLDPYRIRDADGNTRWVKEYTNTAPDKPGDTSLVGYLIDVTEQKENQRELEAREQKYRNLFEDNRDALMLMNREGYLDCNEQALKLFGIDSVEEFVTHAPWELSPTTQPDGRPSQEAASEWIDEAFESGEAVFEWVHQRADGTEFPAEVKLTQFAYNDRSVVHALVRDITERKEQARSLEISEAKYRSLFEDSRDALMLLDRDGFFDCNEQTLELFDIESVEAFAEYAPWELAPQSQPDGRDSKAIALEHIEKAFNEGAAFFEWIHQRGDGTEFAAEVKLSRFEHQGEPAVHAIVRDISARKEREQQLKQFQKAVEQTGHAVYMTETDGTIEYVNPAFESITGYSKSEAIGREPSILKSGEHSEDFYDELWETILAGDQWEAEVIDERANDKEVVLSQTISPLTDDEGTPEKFVAVANDITQRKAYERQLEEQRDNLDILNQVLRHDIRNDLQLILAYTEMVADTIDDDEAETHLNTVYENAEHAVDLTKVAREMAAVMLSAEQELEPISIRSVVQSEIEQIREAYPDANIIPASEIHQESVRANEMLGSVFRNLLKNAVQHNDKPVPTVAVSSDTADGSIKIRVADNGPGISDAAKEDIFGKGEKGLDSEGTGIGLYLVKSLVESYGGDVWIEDREEGDIIDTETPADTPSEGAVFVVELPAVGDG</sequence>
<dbReference type="PRINTS" id="PR00344">
    <property type="entry name" value="BCTRLSENSOR"/>
</dbReference>
<dbReference type="CDD" id="cd00130">
    <property type="entry name" value="PAS"/>
    <property type="match status" value="3"/>
</dbReference>
<dbReference type="InterPro" id="IPR036097">
    <property type="entry name" value="HisK_dim/P_sf"/>
</dbReference>
<dbReference type="Pfam" id="PF00989">
    <property type="entry name" value="PAS"/>
    <property type="match status" value="1"/>
</dbReference>
<feature type="domain" description="Histidine kinase" evidence="7">
    <location>
        <begin position="791"/>
        <end position="1013"/>
    </location>
</feature>
<dbReference type="Gene3D" id="3.30.565.10">
    <property type="entry name" value="Histidine kinase-like ATPase, C-terminal domain"/>
    <property type="match status" value="1"/>
</dbReference>
<dbReference type="InterPro" id="IPR005467">
    <property type="entry name" value="His_kinase_dom"/>
</dbReference>
<dbReference type="InterPro" id="IPR013767">
    <property type="entry name" value="PAS_fold"/>
</dbReference>
<dbReference type="Pfam" id="PF08448">
    <property type="entry name" value="PAS_4"/>
    <property type="match status" value="1"/>
</dbReference>
<dbReference type="EMBL" id="QMDW01000024">
    <property type="protein sequence ID" value="RJX48208.1"/>
    <property type="molecule type" value="Genomic_DNA"/>
</dbReference>
<keyword evidence="6" id="KW-0175">Coiled coil</keyword>
<evidence type="ECO:0000256" key="2">
    <source>
        <dbReference type="ARBA" id="ARBA00012438"/>
    </source>
</evidence>
<dbReference type="Gene3D" id="3.30.450.20">
    <property type="entry name" value="PAS domain"/>
    <property type="match status" value="6"/>
</dbReference>
<dbReference type="InterPro" id="IPR004358">
    <property type="entry name" value="Sig_transdc_His_kin-like_C"/>
</dbReference>
<evidence type="ECO:0000256" key="3">
    <source>
        <dbReference type="ARBA" id="ARBA00022553"/>
    </source>
</evidence>
<keyword evidence="4" id="KW-0808">Transferase</keyword>
<organism evidence="10 11">
    <name type="scientific">Halonotius pteroides</name>
    <dbReference type="NCBI Taxonomy" id="268735"/>
    <lineage>
        <taxon>Archaea</taxon>
        <taxon>Methanobacteriati</taxon>
        <taxon>Methanobacteriota</taxon>
        <taxon>Stenosarchaea group</taxon>
        <taxon>Halobacteria</taxon>
        <taxon>Halobacteriales</taxon>
        <taxon>Haloferacaceae</taxon>
        <taxon>Halonotius</taxon>
    </lineage>
</organism>
<dbReference type="SMART" id="SM00086">
    <property type="entry name" value="PAC"/>
    <property type="match status" value="5"/>
</dbReference>
<dbReference type="InterPro" id="IPR052162">
    <property type="entry name" value="Sensor_kinase/Photoreceptor"/>
</dbReference>
<dbReference type="RefSeq" id="WP_120085909.1">
    <property type="nucleotide sequence ID" value="NZ_QMDW01000024.1"/>
</dbReference>
<dbReference type="Pfam" id="PF02518">
    <property type="entry name" value="HATPase_c"/>
    <property type="match status" value="1"/>
</dbReference>
<feature type="domain" description="PAS" evidence="8">
    <location>
        <begin position="292"/>
        <end position="344"/>
    </location>
</feature>
<feature type="domain" description="PAS" evidence="8">
    <location>
        <begin position="146"/>
        <end position="218"/>
    </location>
</feature>
<dbReference type="InterPro" id="IPR000014">
    <property type="entry name" value="PAS"/>
</dbReference>
<evidence type="ECO:0000259" key="9">
    <source>
        <dbReference type="PROSITE" id="PS50113"/>
    </source>
</evidence>
<dbReference type="PROSITE" id="PS50112">
    <property type="entry name" value="PAS"/>
    <property type="match status" value="3"/>
</dbReference>
<comment type="catalytic activity">
    <reaction evidence="1">
        <text>ATP + protein L-histidine = ADP + protein N-phospho-L-histidine.</text>
        <dbReference type="EC" id="2.7.13.3"/>
    </reaction>
</comment>
<dbReference type="PANTHER" id="PTHR43304:SF1">
    <property type="entry name" value="PAC DOMAIN-CONTAINING PROTEIN"/>
    <property type="match status" value="1"/>
</dbReference>
<feature type="domain" description="PAC" evidence="9">
    <location>
        <begin position="349"/>
        <end position="400"/>
    </location>
</feature>
<evidence type="ECO:0000313" key="10">
    <source>
        <dbReference type="EMBL" id="RJX48208.1"/>
    </source>
</evidence>
<evidence type="ECO:0000256" key="6">
    <source>
        <dbReference type="SAM" id="Coils"/>
    </source>
</evidence>
<dbReference type="EC" id="2.7.13.3" evidence="2"/>
<keyword evidence="5" id="KW-0418">Kinase</keyword>
<dbReference type="PANTHER" id="PTHR43304">
    <property type="entry name" value="PHYTOCHROME-LIKE PROTEIN CPH1"/>
    <property type="match status" value="1"/>
</dbReference>